<gene>
    <name evidence="2" type="ORF">Adt_43438</name>
</gene>
<comment type="similarity">
    <text evidence="1">Belongs to the ARG7 family.</text>
</comment>
<evidence type="ECO:0000313" key="2">
    <source>
        <dbReference type="EMBL" id="KAL2460018.1"/>
    </source>
</evidence>
<reference evidence="3" key="1">
    <citation type="submission" date="2024-07" db="EMBL/GenBank/DDBJ databases">
        <title>Two chromosome-level genome assemblies of Korean endemic species Abeliophyllum distichum and Forsythia ovata (Oleaceae).</title>
        <authorList>
            <person name="Jang H."/>
        </authorList>
    </citation>
    <scope>NUCLEOTIDE SEQUENCE [LARGE SCALE GENOMIC DNA]</scope>
</reference>
<comment type="caution">
    <text evidence="2">The sequence shown here is derived from an EMBL/GenBank/DDBJ whole genome shotgun (WGS) entry which is preliminary data.</text>
</comment>
<name>A0ABD1P826_9LAMI</name>
<proteinExistence type="inferred from homology"/>
<protein>
    <submittedName>
        <fullName evidence="2">SAUR-like auxin-responsive protein family</fullName>
    </submittedName>
</protein>
<dbReference type="PANTHER" id="PTHR31929">
    <property type="entry name" value="SAUR-LIKE AUXIN-RESPONSIVE PROTEIN FAMILY-RELATED"/>
    <property type="match status" value="1"/>
</dbReference>
<keyword evidence="3" id="KW-1185">Reference proteome</keyword>
<organism evidence="2 3">
    <name type="scientific">Abeliophyllum distichum</name>
    <dbReference type="NCBI Taxonomy" id="126358"/>
    <lineage>
        <taxon>Eukaryota</taxon>
        <taxon>Viridiplantae</taxon>
        <taxon>Streptophyta</taxon>
        <taxon>Embryophyta</taxon>
        <taxon>Tracheophyta</taxon>
        <taxon>Spermatophyta</taxon>
        <taxon>Magnoliopsida</taxon>
        <taxon>eudicotyledons</taxon>
        <taxon>Gunneridae</taxon>
        <taxon>Pentapetalae</taxon>
        <taxon>asterids</taxon>
        <taxon>lamiids</taxon>
        <taxon>Lamiales</taxon>
        <taxon>Oleaceae</taxon>
        <taxon>Forsythieae</taxon>
        <taxon>Abeliophyllum</taxon>
    </lineage>
</organism>
<evidence type="ECO:0000313" key="3">
    <source>
        <dbReference type="Proteomes" id="UP001604336"/>
    </source>
</evidence>
<accession>A0ABD1P826</accession>
<dbReference type="InterPro" id="IPR003676">
    <property type="entry name" value="SAUR_fam"/>
</dbReference>
<dbReference type="AlphaFoldDB" id="A0ABD1P826"/>
<evidence type="ECO:0000256" key="1">
    <source>
        <dbReference type="ARBA" id="ARBA00006974"/>
    </source>
</evidence>
<dbReference type="Proteomes" id="UP001604336">
    <property type="component" value="Unassembled WGS sequence"/>
</dbReference>
<sequence length="109" mass="12363">MGIRFLAIISQARKVLNPKSMQNQTTPFPGGCTRIDDVPKGHFAVYVGELNKHRFVVPISYLKHPLFQDLLKRSEEEYGFDYPASCLSIPCSENAFLDVTCRMKGLQLE</sequence>
<dbReference type="Pfam" id="PF02519">
    <property type="entry name" value="Auxin_inducible"/>
    <property type="match status" value="1"/>
</dbReference>
<dbReference type="EMBL" id="JBFOLK010000014">
    <property type="protein sequence ID" value="KAL2460018.1"/>
    <property type="molecule type" value="Genomic_DNA"/>
</dbReference>